<accession>F2UBG8</accession>
<keyword evidence="1" id="KW-0732">Signal</keyword>
<evidence type="ECO:0000256" key="1">
    <source>
        <dbReference type="SAM" id="SignalP"/>
    </source>
</evidence>
<dbReference type="Proteomes" id="UP000007799">
    <property type="component" value="Unassembled WGS sequence"/>
</dbReference>
<dbReference type="OrthoDB" id="10442275at2759"/>
<reference evidence="2" key="1">
    <citation type="submission" date="2009-08" db="EMBL/GenBank/DDBJ databases">
        <title>Annotation of Salpingoeca rosetta.</title>
        <authorList>
            <consortium name="The Broad Institute Genome Sequencing Platform"/>
            <person name="Russ C."/>
            <person name="Cuomo C."/>
            <person name="Burger G."/>
            <person name="Gray M.W."/>
            <person name="Holland P.W.H."/>
            <person name="King N."/>
            <person name="Lang F.B.F."/>
            <person name="Roger A.J."/>
            <person name="Ruiz-Trillo I."/>
            <person name="Young S.K."/>
            <person name="Zeng Q."/>
            <person name="Gargeya S."/>
            <person name="Alvarado L."/>
            <person name="Berlin A."/>
            <person name="Chapman S.B."/>
            <person name="Chen Z."/>
            <person name="Freedman E."/>
            <person name="Gellesch M."/>
            <person name="Goldberg J."/>
            <person name="Griggs A."/>
            <person name="Gujja S."/>
            <person name="Heilman E."/>
            <person name="Heiman D."/>
            <person name="Howarth C."/>
            <person name="Mehta T."/>
            <person name="Neiman D."/>
            <person name="Pearson M."/>
            <person name="Roberts A."/>
            <person name="Saif S."/>
            <person name="Shea T."/>
            <person name="Shenoy N."/>
            <person name="Sisk P."/>
            <person name="Stolte C."/>
            <person name="Sykes S."/>
            <person name="White J."/>
            <person name="Yandava C."/>
            <person name="Haas B."/>
            <person name="Nusbaum C."/>
            <person name="Birren B."/>
        </authorList>
    </citation>
    <scope>NUCLEOTIDE SEQUENCE [LARGE SCALE GENOMIC DNA]</scope>
    <source>
        <strain evidence="2">ATCC 50818</strain>
    </source>
</reference>
<dbReference type="RefSeq" id="XP_004993397.1">
    <property type="nucleotide sequence ID" value="XM_004993340.1"/>
</dbReference>
<keyword evidence="3" id="KW-1185">Reference proteome</keyword>
<dbReference type="EMBL" id="GL832967">
    <property type="protein sequence ID" value="EGD73834.1"/>
    <property type="molecule type" value="Genomic_DNA"/>
</dbReference>
<feature type="chain" id="PRO_5003287491" evidence="1">
    <location>
        <begin position="23"/>
        <end position="376"/>
    </location>
</feature>
<evidence type="ECO:0000313" key="3">
    <source>
        <dbReference type="Proteomes" id="UP000007799"/>
    </source>
</evidence>
<gene>
    <name evidence="2" type="ORF">PTSG_05528</name>
</gene>
<name>F2UBG8_SALR5</name>
<sequence>MRLLVVLAVFVAAIAATPGVLAQEPPRPNIPATFLSMAEVELHERDRTRFGEGFFASDAAGSRSAERYDFHEGFRVFHLLSLQRWDLKKEFFISSEDPHDCRVHDLNSSFVAPFAWVKDAHYVGEHDHHGEKLDAWESRFGNVRLFVGVRKSDPNRPVVSERESAHEMTRYHFRDFNTTTPPSRFFNIPEECQHNAGVLLAADPPRPNIPDTFMSEIEVEFHEDSHNATHFGEGFWAHDQQDGKAVERYDFRDRMHVLHVLGLQRYDLHREYTINSEDMRHCEERELRGSAPHPFDWVRNATYIGEHRVRERTLDAWEARFGGTRLFVAVGKTDPNTPVAFERESVHDFSRFFFRKFDASKPDQKAFDVPEECHHE</sequence>
<dbReference type="eggNOG" id="ENOG502SG0T">
    <property type="taxonomic scope" value="Eukaryota"/>
</dbReference>
<organism evidence="3">
    <name type="scientific">Salpingoeca rosetta (strain ATCC 50818 / BSB-021)</name>
    <dbReference type="NCBI Taxonomy" id="946362"/>
    <lineage>
        <taxon>Eukaryota</taxon>
        <taxon>Choanoflagellata</taxon>
        <taxon>Craspedida</taxon>
        <taxon>Salpingoecidae</taxon>
        <taxon>Salpingoeca</taxon>
    </lineage>
</organism>
<evidence type="ECO:0000313" key="2">
    <source>
        <dbReference type="EMBL" id="EGD73834.1"/>
    </source>
</evidence>
<dbReference type="InParanoid" id="F2UBG8"/>
<dbReference type="AlphaFoldDB" id="F2UBG8"/>
<proteinExistence type="predicted"/>
<dbReference type="OMA" id="FAWVKDA"/>
<dbReference type="GeneID" id="16073974"/>
<dbReference type="KEGG" id="sre:PTSG_05528"/>
<feature type="signal peptide" evidence="1">
    <location>
        <begin position="1"/>
        <end position="22"/>
    </location>
</feature>
<protein>
    <submittedName>
        <fullName evidence="2">Uncharacterized protein</fullName>
    </submittedName>
</protein>